<evidence type="ECO:0000313" key="2">
    <source>
        <dbReference type="Proteomes" id="UP001152562"/>
    </source>
</evidence>
<dbReference type="EMBL" id="CALOZG010000011">
    <property type="protein sequence ID" value="CAH4030906.1"/>
    <property type="molecule type" value="Genomic_DNA"/>
</dbReference>
<protein>
    <submittedName>
        <fullName evidence="1">Uncharacterized protein</fullName>
    </submittedName>
</protein>
<organism evidence="1 2">
    <name type="scientific">Pieris brassicae</name>
    <name type="common">White butterfly</name>
    <name type="synonym">Large white butterfly</name>
    <dbReference type="NCBI Taxonomy" id="7116"/>
    <lineage>
        <taxon>Eukaryota</taxon>
        <taxon>Metazoa</taxon>
        <taxon>Ecdysozoa</taxon>
        <taxon>Arthropoda</taxon>
        <taxon>Hexapoda</taxon>
        <taxon>Insecta</taxon>
        <taxon>Pterygota</taxon>
        <taxon>Neoptera</taxon>
        <taxon>Endopterygota</taxon>
        <taxon>Lepidoptera</taxon>
        <taxon>Glossata</taxon>
        <taxon>Ditrysia</taxon>
        <taxon>Papilionoidea</taxon>
        <taxon>Pieridae</taxon>
        <taxon>Pierinae</taxon>
        <taxon>Pieris</taxon>
    </lineage>
</organism>
<comment type="caution">
    <text evidence="1">The sequence shown here is derived from an EMBL/GenBank/DDBJ whole genome shotgun (WGS) entry which is preliminary data.</text>
</comment>
<reference evidence="1" key="1">
    <citation type="submission" date="2022-05" db="EMBL/GenBank/DDBJ databases">
        <authorList>
            <person name="Okamura Y."/>
        </authorList>
    </citation>
    <scope>NUCLEOTIDE SEQUENCE</scope>
</reference>
<proteinExistence type="predicted"/>
<gene>
    <name evidence="1" type="ORF">PIBRA_LOCUS7506</name>
</gene>
<accession>A0A9P0TEH0</accession>
<dbReference type="Proteomes" id="UP001152562">
    <property type="component" value="Unassembled WGS sequence"/>
</dbReference>
<keyword evidence="2" id="KW-1185">Reference proteome</keyword>
<dbReference type="AlphaFoldDB" id="A0A9P0TEH0"/>
<sequence length="67" mass="7639">MHVMLRNDARVYATSTSDDNSPQCFIDICTFKTCCANNFIVLVIIDLDFVIQNGHGETDFRIPRRVS</sequence>
<name>A0A9P0TEH0_PIEBR</name>
<evidence type="ECO:0000313" key="1">
    <source>
        <dbReference type="EMBL" id="CAH4030906.1"/>
    </source>
</evidence>